<dbReference type="Proteomes" id="UP000009168">
    <property type="component" value="Unassembled WGS sequence"/>
</dbReference>
<dbReference type="AlphaFoldDB" id="I7MCX1"/>
<dbReference type="KEGG" id="tet:TTHERM_00530400"/>
<sequence length="548" mass="64347">MRDCFPKKNQIQVKQDLITNASKICKYNAINSKRSHRSIQVIKTYGQVLSDSTKIKKLPRYCTFKQLYISNQNFKSKEEVLNTLTHYACTVIRPEFDRMFIDVQNSNIPIKKQYQQNVNNQLPSDQNSEKSQTEYNRNLVTSVSSNNTSTKNLFQKENLTIQIQKITHQKDKYIIQQNGYQLKQQDNIKNEYIESNDDYSHLNVDVADKNVLSNQKYLNLKQFPFLKNNEITDYDKEAVSICQRIYSVIQDIGSQFTESIRKHDYNYIQLKIRPESEKYFTASIINIFQSFTKKHRAPYKMNSKEQTKKQIPTLSPSNNSEPFNSPIEIQNLYLNNEANQQLNDKAANIDIQTDENSSSSNQNIKNKKTVKKQQMRQSKFHNLKKSFMHALILLFQQDILNCLEIPDNHGYFLQQVVNRMRMFSTKTRSDSGQYEYYSHTHYTALLLKLNEYSLPLITQNELDLQLHKAMYQEDLTQSTGTDFASIKCNYYKSLIFKIIEMSINIIENQNHLLSNIECEKKSVCRFDYILRVKSGIEKLSQGIQVTRF</sequence>
<evidence type="ECO:0000313" key="3">
    <source>
        <dbReference type="Proteomes" id="UP000009168"/>
    </source>
</evidence>
<feature type="region of interest" description="Disordered" evidence="1">
    <location>
        <begin position="299"/>
        <end position="321"/>
    </location>
</feature>
<accession>I7MCX1</accession>
<dbReference type="GeneID" id="7827363"/>
<reference evidence="3" key="1">
    <citation type="journal article" date="2006" name="PLoS Biol.">
        <title>Macronuclear genome sequence of the ciliate Tetrahymena thermophila, a model eukaryote.</title>
        <authorList>
            <person name="Eisen J.A."/>
            <person name="Coyne R.S."/>
            <person name="Wu M."/>
            <person name="Wu D."/>
            <person name="Thiagarajan M."/>
            <person name="Wortman J.R."/>
            <person name="Badger J.H."/>
            <person name="Ren Q."/>
            <person name="Amedeo P."/>
            <person name="Jones K.M."/>
            <person name="Tallon L.J."/>
            <person name="Delcher A.L."/>
            <person name="Salzberg S.L."/>
            <person name="Silva J.C."/>
            <person name="Haas B.J."/>
            <person name="Majoros W.H."/>
            <person name="Farzad M."/>
            <person name="Carlton J.M."/>
            <person name="Smith R.K. Jr."/>
            <person name="Garg J."/>
            <person name="Pearlman R.E."/>
            <person name="Karrer K.M."/>
            <person name="Sun L."/>
            <person name="Manning G."/>
            <person name="Elde N.C."/>
            <person name="Turkewitz A.P."/>
            <person name="Asai D.J."/>
            <person name="Wilkes D.E."/>
            <person name="Wang Y."/>
            <person name="Cai H."/>
            <person name="Collins K."/>
            <person name="Stewart B.A."/>
            <person name="Lee S.R."/>
            <person name="Wilamowska K."/>
            <person name="Weinberg Z."/>
            <person name="Ruzzo W.L."/>
            <person name="Wloga D."/>
            <person name="Gaertig J."/>
            <person name="Frankel J."/>
            <person name="Tsao C.-C."/>
            <person name="Gorovsky M.A."/>
            <person name="Keeling P.J."/>
            <person name="Waller R.F."/>
            <person name="Patron N.J."/>
            <person name="Cherry J.M."/>
            <person name="Stover N.A."/>
            <person name="Krieger C.J."/>
            <person name="del Toro C."/>
            <person name="Ryder H.F."/>
            <person name="Williamson S.C."/>
            <person name="Barbeau R.A."/>
            <person name="Hamilton E.P."/>
            <person name="Orias E."/>
        </authorList>
    </citation>
    <scope>NUCLEOTIDE SEQUENCE [LARGE SCALE GENOMIC DNA]</scope>
    <source>
        <strain evidence="3">SB210</strain>
    </source>
</reference>
<evidence type="ECO:0000313" key="2">
    <source>
        <dbReference type="EMBL" id="EAR85082.2"/>
    </source>
</evidence>
<keyword evidence="3" id="KW-1185">Reference proteome</keyword>
<dbReference type="InParanoid" id="I7MCX1"/>
<name>I7MCX1_TETTS</name>
<proteinExistence type="predicted"/>
<evidence type="ECO:0000256" key="1">
    <source>
        <dbReference type="SAM" id="MobiDB-lite"/>
    </source>
</evidence>
<dbReference type="RefSeq" id="XP_001032745.2">
    <property type="nucleotide sequence ID" value="XM_001032745.2"/>
</dbReference>
<organism evidence="2 3">
    <name type="scientific">Tetrahymena thermophila (strain SB210)</name>
    <dbReference type="NCBI Taxonomy" id="312017"/>
    <lineage>
        <taxon>Eukaryota</taxon>
        <taxon>Sar</taxon>
        <taxon>Alveolata</taxon>
        <taxon>Ciliophora</taxon>
        <taxon>Intramacronucleata</taxon>
        <taxon>Oligohymenophorea</taxon>
        <taxon>Hymenostomatida</taxon>
        <taxon>Tetrahymenina</taxon>
        <taxon>Tetrahymenidae</taxon>
        <taxon>Tetrahymena</taxon>
    </lineage>
</organism>
<dbReference type="EMBL" id="GG662522">
    <property type="protein sequence ID" value="EAR85082.2"/>
    <property type="molecule type" value="Genomic_DNA"/>
</dbReference>
<gene>
    <name evidence="2" type="ORF">TTHERM_00530400</name>
</gene>
<protein>
    <submittedName>
        <fullName evidence="2">Uncharacterized protein</fullName>
    </submittedName>
</protein>
<feature type="region of interest" description="Disordered" evidence="1">
    <location>
        <begin position="353"/>
        <end position="372"/>
    </location>
</feature>